<evidence type="ECO:0000256" key="1">
    <source>
        <dbReference type="ARBA" id="ARBA00004141"/>
    </source>
</evidence>
<keyword evidence="11" id="KW-1185">Reference proteome</keyword>
<dbReference type="Pfam" id="PF23188">
    <property type="entry name" value="THU_Piezo1"/>
    <property type="match status" value="1"/>
</dbReference>
<feature type="transmembrane region" description="Helical" evidence="7">
    <location>
        <begin position="1351"/>
        <end position="1369"/>
    </location>
</feature>
<feature type="transmembrane region" description="Helical" evidence="7">
    <location>
        <begin position="2592"/>
        <end position="2612"/>
    </location>
</feature>
<comment type="caution">
    <text evidence="10">The sequence shown here is derived from an EMBL/GenBank/DDBJ whole genome shotgun (WGS) entry which is preliminary data.</text>
</comment>
<feature type="domain" description="Fibronectin type-III" evidence="9">
    <location>
        <begin position="1751"/>
        <end position="1849"/>
    </location>
</feature>
<dbReference type="InterPro" id="IPR003961">
    <property type="entry name" value="FN3_dom"/>
</dbReference>
<feature type="transmembrane region" description="Helical" evidence="7">
    <location>
        <begin position="779"/>
        <end position="805"/>
    </location>
</feature>
<evidence type="ECO:0000256" key="3">
    <source>
        <dbReference type="ARBA" id="ARBA00022692"/>
    </source>
</evidence>
<evidence type="ECO:0000313" key="10">
    <source>
        <dbReference type="EMBL" id="OQS07900.1"/>
    </source>
</evidence>
<dbReference type="Gene3D" id="2.60.40.10">
    <property type="entry name" value="Immunoglobulins"/>
    <property type="match status" value="1"/>
</dbReference>
<reference evidence="10 11" key="1">
    <citation type="journal article" date="2014" name="Genome Biol. Evol.">
        <title>The secreted proteins of Achlya hypogyna and Thraustotheca clavata identify the ancestral oomycete secretome and reveal gene acquisitions by horizontal gene transfer.</title>
        <authorList>
            <person name="Misner I."/>
            <person name="Blouin N."/>
            <person name="Leonard G."/>
            <person name="Richards T.A."/>
            <person name="Lane C.E."/>
        </authorList>
    </citation>
    <scope>NUCLEOTIDE SEQUENCE [LARGE SCALE GENOMIC DNA]</scope>
    <source>
        <strain evidence="10 11">ATCC 34112</strain>
    </source>
</reference>
<dbReference type="Pfam" id="PF12166">
    <property type="entry name" value="Piezo_cap"/>
    <property type="match status" value="1"/>
</dbReference>
<feature type="transmembrane region" description="Helical" evidence="7">
    <location>
        <begin position="2131"/>
        <end position="2161"/>
    </location>
</feature>
<protein>
    <recommendedName>
        <fullName evidence="12">Fibronectin type-III domain-containing protein</fullName>
    </recommendedName>
</protein>
<feature type="transmembrane region" description="Helical" evidence="7">
    <location>
        <begin position="2214"/>
        <end position="2235"/>
    </location>
</feature>
<feature type="transmembrane region" description="Helical" evidence="7">
    <location>
        <begin position="2173"/>
        <end position="2193"/>
    </location>
</feature>
<dbReference type="PROSITE" id="PS50003">
    <property type="entry name" value="PH_DOMAIN"/>
    <property type="match status" value="1"/>
</dbReference>
<evidence type="ECO:0000259" key="8">
    <source>
        <dbReference type="PROSITE" id="PS50003"/>
    </source>
</evidence>
<dbReference type="GO" id="GO:0042391">
    <property type="term" value="P:regulation of membrane potential"/>
    <property type="evidence" value="ECO:0007669"/>
    <property type="project" value="TreeGrafter"/>
</dbReference>
<dbReference type="InterPro" id="IPR011993">
    <property type="entry name" value="PH-like_dom_sf"/>
</dbReference>
<feature type="transmembrane region" description="Helical" evidence="7">
    <location>
        <begin position="1646"/>
        <end position="1665"/>
    </location>
</feature>
<comment type="subcellular location">
    <subcellularLocation>
        <location evidence="1">Membrane</location>
        <topology evidence="1">Multi-pass membrane protein</topology>
    </subcellularLocation>
</comment>
<feature type="transmembrane region" description="Helical" evidence="7">
    <location>
        <begin position="2770"/>
        <end position="2788"/>
    </location>
</feature>
<evidence type="ECO:0000256" key="5">
    <source>
        <dbReference type="ARBA" id="ARBA00023136"/>
    </source>
</evidence>
<feature type="transmembrane region" description="Helical" evidence="7">
    <location>
        <begin position="1086"/>
        <end position="1106"/>
    </location>
</feature>
<accession>A0A1W0ACZ4</accession>
<evidence type="ECO:0000256" key="7">
    <source>
        <dbReference type="SAM" id="Phobius"/>
    </source>
</evidence>
<dbReference type="Pfam" id="PF00041">
    <property type="entry name" value="fn3"/>
    <property type="match status" value="1"/>
</dbReference>
<feature type="transmembrane region" description="Helical" evidence="7">
    <location>
        <begin position="2549"/>
        <end position="2572"/>
    </location>
</feature>
<evidence type="ECO:0000313" key="11">
    <source>
        <dbReference type="Proteomes" id="UP000243217"/>
    </source>
</evidence>
<dbReference type="GO" id="GO:0016020">
    <property type="term" value="C:membrane"/>
    <property type="evidence" value="ECO:0007669"/>
    <property type="project" value="UniProtKB-SubCell"/>
</dbReference>
<feature type="transmembrane region" description="Helical" evidence="7">
    <location>
        <begin position="842"/>
        <end position="864"/>
    </location>
</feature>
<dbReference type="InterPro" id="IPR031334">
    <property type="entry name" value="Piezo_cap_dom"/>
</dbReference>
<gene>
    <name evidence="10" type="ORF">THRCLA_00109</name>
</gene>
<feature type="transmembrane region" description="Helical" evidence="7">
    <location>
        <begin position="1112"/>
        <end position="1129"/>
    </location>
</feature>
<dbReference type="PANTHER" id="PTHR13167:SF25">
    <property type="entry name" value="PIEZO-TYPE MECHANOSENSITIVE ION CHANNEL COMPONENT"/>
    <property type="match status" value="1"/>
</dbReference>
<feature type="transmembrane region" description="Helical" evidence="7">
    <location>
        <begin position="1443"/>
        <end position="1465"/>
    </location>
</feature>
<comment type="similarity">
    <text evidence="2">Belongs to the PIEZO (TC 1.A.75) family.</text>
</comment>
<dbReference type="STRING" id="74557.A0A1W0ACZ4"/>
<feature type="transmembrane region" description="Helical" evidence="7">
    <location>
        <begin position="1149"/>
        <end position="1167"/>
    </location>
</feature>
<feature type="transmembrane region" description="Helical" evidence="7">
    <location>
        <begin position="1394"/>
        <end position="1422"/>
    </location>
</feature>
<feature type="transmembrane region" description="Helical" evidence="7">
    <location>
        <begin position="2656"/>
        <end position="2673"/>
    </location>
</feature>
<evidence type="ECO:0000256" key="6">
    <source>
        <dbReference type="SAM" id="MobiDB-lite"/>
    </source>
</evidence>
<feature type="compositionally biased region" description="Acidic residues" evidence="6">
    <location>
        <begin position="2435"/>
        <end position="2446"/>
    </location>
</feature>
<dbReference type="GO" id="GO:0008381">
    <property type="term" value="F:mechanosensitive monoatomic ion channel activity"/>
    <property type="evidence" value="ECO:0007669"/>
    <property type="project" value="InterPro"/>
</dbReference>
<feature type="transmembrane region" description="Helical" evidence="7">
    <location>
        <begin position="560"/>
        <end position="584"/>
    </location>
</feature>
<feature type="transmembrane region" description="Helical" evidence="7">
    <location>
        <begin position="1201"/>
        <end position="1220"/>
    </location>
</feature>
<feature type="region of interest" description="Disordered" evidence="6">
    <location>
        <begin position="2051"/>
        <end position="2070"/>
    </location>
</feature>
<dbReference type="InterPro" id="IPR056770">
    <property type="entry name" value="Piezo_THU9_anchor"/>
</dbReference>
<feature type="transmembrane region" description="Helical" evidence="7">
    <location>
        <begin position="448"/>
        <end position="474"/>
    </location>
</feature>
<feature type="transmembrane region" description="Helical" evidence="7">
    <location>
        <begin position="970"/>
        <end position="988"/>
    </location>
</feature>
<dbReference type="EMBL" id="JNBS01000038">
    <property type="protein sequence ID" value="OQS07900.1"/>
    <property type="molecule type" value="Genomic_DNA"/>
</dbReference>
<dbReference type="SMART" id="SM00233">
    <property type="entry name" value="PH"/>
    <property type="match status" value="1"/>
</dbReference>
<feature type="transmembrane region" description="Helical" evidence="7">
    <location>
        <begin position="932"/>
        <end position="958"/>
    </location>
</feature>
<feature type="domain" description="PH" evidence="8">
    <location>
        <begin position="1865"/>
        <end position="2003"/>
    </location>
</feature>
<dbReference type="InterPro" id="IPR013783">
    <property type="entry name" value="Ig-like_fold"/>
</dbReference>
<sequence length="3119" mass="355180">MKKKLLEQNLVDGIEKFKRKHGHFVVPTSHVVDTYPLGRKMQGLIRKLRTISIDRRKQLEAIGFPVDWKVYYVQNVIIPALNMYKNIHGDLWIPQKFVIQENDPMWPAITWGLRLGERVNNLRQSKKELGESIVAVLDEFGFSWDPNNDKILQLTLPALRIYKDLYGDAHVPNAFTVPSNSPHWPSNLVGYKLGHSMMVLKAKNRKGISLSDDVIHQLHELGIDLDETLAQTRWEKKILPSLKMYFDQFGHSDVEQSFIVPECDPWPKQARNLPLGRIVRDMRSIGIYADFVKRDKDHLKGIGFIWTSEERLDFTITQRVIPAIYTYKDEIGHTYIPIDFIVPAKAPWPELAHEMKLGHWVARMRLEIDELSHTLRFLLEETEIVWRQYDARFENIVLPAIKTYTELHGSCKNISSKFQVPSEAPWPEATWGLNLGGAIAFFCYQTRWLARCMVIIAAITILGHCIAAGLLAVSSNEWCQLVGIDIGYVNIMADIAVALSGGFEIYSQRLPVEIPNEVEIQSNGDNALGLMIKVPFLKAPLAALSAVVNVRATLMQLTRGIFEICLFVASFASINASSSIYYLFWIVRLVIWTFQPKCSNSQQPAEPTSAEIASVNPISNKLHRYLELSLCCQDIVIPSSTNQLVISVFTQDDTSKEYELIGTTERVEAKGVIVVFQNTIQLAYNENQVKQIKTVLYALPNAESPMIQEYEIGHHLYQYPILHGNLSIRSLGNATGFFVLPGETSDWSYFIAQLGLFFSILQLKTFAQNQLSNESIKDCVLYRFTTLTTKIFQYDLVAVIVAIFWCVSYPSYVSVGLFALALSFLAVYGLELSSFLAVMTTYAMFYASTEYFFLIPAMGLLTYYTNLNYNSTDLAVQNFCMFLLCCCHRTHRPIASAFSDDTLLPKANNHLKLFWLWTQDLKTTILRHIDKLVLLTIFVVVLSTTASLFQTGFLILATYLSLFKQHRKRLWRLLLAYTLAICFILYTWNITCPAEYQLYSIIGLTCYRKPKESTNDTQSTISLTGNTKLSSLWSSSLFNAQLLLIAQVVVQLILYNKQSKIQTLAMKSADLPLYYVSRIMLEIDRFYRVGGIIVNYIVLLAQALSWERTENNRVTLIGFIQLVFFCMLLHNHMTHFKLYPRGNSRFRRLWRLVLIFQLVVLVFRYIYQFEPLASVITDSWQISYFTMEDVGFKNLSSSSHLTALSLYLLPTCIMAALAAWQLSAMEKDIHVHPIFSTPAYKEAYRYGMSLVHYSTHNSVLMVSFTVVLAASKISVPGFIFYICAATSVTNRSSGEIWSYIFKLSLALLLVLYAYQLNIPWFTWPSIMSSAEWFGCDRLESISTSLWSIGKIPILMLVVCIIQRFATWLVPESFEPPEKVSIWASLFSTIYNRDIAFSCVMYALLISAFVHLNIISIIYMLVVRYMMIANWENNVIFLHFVRRTTMGIIVVTIVQYIILLWLPLWILSPLDAYPPWKWLQPQSQAWLFLNHQHQWSIVTDFVVLLCFSWLPQPESLTTFTMQQDKRYLTPQLWTIIHQFFANYSICFVLVFVFITGCAQFGVASGIYLGYSIYMLFHLDRSDIQWQVLLHLQTYNWFYLLVLVIYQMPWLTDKTESCVVGTHDPKEGVCLSIPNSLGLYKIGNSDNAAYNLSMSTLSILIFMFLSLQAQVFDSPAYYDVLKLHRQELERCQKRGFILNDSIAKDRILRWRYLKQEKQAAIQRLKVIVSKLVNKVEEMMDIAMGLHYSLPPVAPSRPKVIATSQNSITIHWVRPESKVHKIRSYRISRQVYPSLTLLGDFSDIIEVKSHSTTVEIKNLRPGTSYQFKVAAVSRMGEGPFSTASDPASTVTINWGDTCTGGWLRIQKHVQRTNAFLRISTYIPSLKNVKFNQRYAIVDNECLTFYKSEVVAMKHRQDIEAQRKSHRKGASQKPKTYSHFRLCHVINVDLSDQQIQLDEMSPKLYCIEITVVVPLTKSASSTTKYVFQPESANQFNSWVASLAYGVSPAAIGSRILAFQSSNHLQVPRYFFDKQSVYASSDDKFKLSKQSALSESSYRRESSHAMTQPEGPPPLTSKSLMLLKIYRLCYTLQDMALQHETRKIGSDEDMTESDVPTLAEVWFLIVHVVRSHSATFCYLTFIASFIFQADLLNIMYVLAMFVIILSENPRPSPYLWKLVLKYSFIVLLMRYLFQLPFFCQNYTINAKLYPSMQPFCPSIPLSIAALSSIPFQPLVLFGIYKYDGSANPTVKTTFSGLQWNFLIICCVLFHRRELQVRGFWMAHDPLSGNNSNDTLQNFPKWQQFWFKYIIGTKPKQASVTASANTLQLSLDTLRAIEEMDRQDGDDAEDNGSILDGKVPRINRQESLDSLNEHDFELTDFLAKRTEQAIPEEPIPLPVVCQDTRHDALADLNNHVERLLEEGTDDITALQLDPLSPSFDYDQDDSDEDDEEPTKVGNSIPNVDLVNVSDALHIESLEIPASPKNEGINTEEINPIYIAEVQHVIAKPSRFQALFGVKPPEWIEDYYKHLMPKPPVDWDKDIKKAAVGTKPGKDFTLLSVGISVLSIAYASIFFHTLGEPVINSSTSLLSSFSSGAMLSGYMVAIVFFHVAVIIWDRVSHVYSSLESKVACHYWVIFMVHLMLWIVIPNATKSYIDNQPSLLVYYLIQCCYMAVSARQIKYGYVVFRGNPLNIRKCDAFTKNFFGIYMAIPFAFEMRSLLDYICSTTALDLDMWLTLEGIAAHLFQVRLQMNNRIAEGEVLQGNRRQPMKSKLKGAGIYFVGILICLIAPLALFSTANPTTAKNPILQAVVAFGLIQTDGTFQLLYNGESNTNPEYSSPLTTVLESEVQQISFMPYSNDLWHSTPPLRRQLIQKLNSPDTIQWKMSFTFTRAAPQGQQSVTYDIVQNVTELQRKSMIAMMNVSSLSNNDISEFLTIPMFYPAVLNVGAATIPAARPPFIARTIQIQRFTEVSSGSYWVVSSLDSFAYDNQSTSDLGKNSNLISCPTEGFCLVTVSDNIVAGLNTLGIGSYGITATYVLFTIGANVKSALRGNISDILYNELPNPDDLMDLVEGIYIARKEEYVGHLKDESRLFETLIRVMRSPETLLKVTGANVIHIPNSKEKID</sequence>
<dbReference type="Proteomes" id="UP000243217">
    <property type="component" value="Unassembled WGS sequence"/>
</dbReference>
<evidence type="ECO:0008006" key="12">
    <source>
        <dbReference type="Google" id="ProtNLM"/>
    </source>
</evidence>
<feature type="transmembrane region" description="Helical" evidence="7">
    <location>
        <begin position="486"/>
        <end position="507"/>
    </location>
</feature>
<feature type="transmembrane region" description="Helical" evidence="7">
    <location>
        <begin position="1587"/>
        <end position="1606"/>
    </location>
</feature>
<feature type="transmembrane region" description="Helical" evidence="7">
    <location>
        <begin position="811"/>
        <end position="830"/>
    </location>
</feature>
<dbReference type="Pfam" id="PF00169">
    <property type="entry name" value="PH"/>
    <property type="match status" value="1"/>
</dbReference>
<keyword evidence="5 7" id="KW-0472">Membrane</keyword>
<keyword evidence="4 7" id="KW-1133">Transmembrane helix</keyword>
<dbReference type="InterPro" id="IPR027272">
    <property type="entry name" value="Piezo"/>
</dbReference>
<feature type="transmembrane region" description="Helical" evidence="7">
    <location>
        <begin position="1259"/>
        <end position="1284"/>
    </location>
</feature>
<name>A0A1W0ACZ4_9STRA</name>
<dbReference type="Pfam" id="PF24874">
    <property type="entry name" value="Piezo_THU9_anchor"/>
    <property type="match status" value="1"/>
</dbReference>
<feature type="transmembrane region" description="Helical" evidence="7">
    <location>
        <begin position="1531"/>
        <end position="1553"/>
    </location>
</feature>
<feature type="transmembrane region" description="Helical" evidence="7">
    <location>
        <begin position="2624"/>
        <end position="2644"/>
    </location>
</feature>
<dbReference type="PANTHER" id="PTHR13167">
    <property type="entry name" value="PIEZO-TYPE MECHANOSENSITIVE ION CHANNEL COMPONENT"/>
    <property type="match status" value="1"/>
</dbReference>
<keyword evidence="3 7" id="KW-0812">Transmembrane</keyword>
<dbReference type="SUPFAM" id="SSF49265">
    <property type="entry name" value="Fibronectin type III"/>
    <property type="match status" value="1"/>
</dbReference>
<proteinExistence type="inferred from homology"/>
<feature type="transmembrane region" description="Helical" evidence="7">
    <location>
        <begin position="1037"/>
        <end position="1056"/>
    </location>
</feature>
<organism evidence="10 11">
    <name type="scientific">Thraustotheca clavata</name>
    <dbReference type="NCBI Taxonomy" id="74557"/>
    <lineage>
        <taxon>Eukaryota</taxon>
        <taxon>Sar</taxon>
        <taxon>Stramenopiles</taxon>
        <taxon>Oomycota</taxon>
        <taxon>Saprolegniomycetes</taxon>
        <taxon>Saprolegniales</taxon>
        <taxon>Achlyaceae</taxon>
        <taxon>Thraustotheca</taxon>
    </lineage>
</organism>
<dbReference type="SMART" id="SM00060">
    <property type="entry name" value="FN3"/>
    <property type="match status" value="1"/>
</dbReference>
<dbReference type="Gene3D" id="2.30.29.30">
    <property type="entry name" value="Pleckstrin-homology domain (PH domain)/Phosphotyrosine-binding domain (PTB)"/>
    <property type="match status" value="1"/>
</dbReference>
<dbReference type="InterPro" id="IPR001849">
    <property type="entry name" value="PH_domain"/>
</dbReference>
<dbReference type="OrthoDB" id="303066at2759"/>
<evidence type="ECO:0000259" key="9">
    <source>
        <dbReference type="PROSITE" id="PS50853"/>
    </source>
</evidence>
<feature type="transmembrane region" description="Helical" evidence="7">
    <location>
        <begin position="1296"/>
        <end position="1314"/>
    </location>
</feature>
<dbReference type="CDD" id="cd00063">
    <property type="entry name" value="FN3"/>
    <property type="match status" value="1"/>
</dbReference>
<dbReference type="GO" id="GO:0005261">
    <property type="term" value="F:monoatomic cation channel activity"/>
    <property type="evidence" value="ECO:0007669"/>
    <property type="project" value="TreeGrafter"/>
</dbReference>
<feature type="transmembrane region" description="Helical" evidence="7">
    <location>
        <begin position="1559"/>
        <end position="1575"/>
    </location>
</feature>
<dbReference type="InterPro" id="IPR056768">
    <property type="entry name" value="THU_Piezo"/>
</dbReference>
<dbReference type="GO" id="GO:0071260">
    <property type="term" value="P:cellular response to mechanical stimulus"/>
    <property type="evidence" value="ECO:0007669"/>
    <property type="project" value="TreeGrafter"/>
</dbReference>
<evidence type="ECO:0000256" key="2">
    <source>
        <dbReference type="ARBA" id="ARBA00007821"/>
    </source>
</evidence>
<feature type="region of interest" description="Disordered" evidence="6">
    <location>
        <begin position="2426"/>
        <end position="2455"/>
    </location>
</feature>
<dbReference type="GO" id="GO:0050982">
    <property type="term" value="P:detection of mechanical stimulus"/>
    <property type="evidence" value="ECO:0007669"/>
    <property type="project" value="TreeGrafter"/>
</dbReference>
<evidence type="ECO:0000256" key="4">
    <source>
        <dbReference type="ARBA" id="ARBA00022989"/>
    </source>
</evidence>
<dbReference type="PROSITE" id="PS50853">
    <property type="entry name" value="FN3"/>
    <property type="match status" value="1"/>
</dbReference>
<dbReference type="InterPro" id="IPR036116">
    <property type="entry name" value="FN3_sf"/>
</dbReference>